<dbReference type="EMBL" id="CP011974">
    <property type="protein sequence ID" value="AKO92468.1"/>
    <property type="molecule type" value="Genomic_DNA"/>
</dbReference>
<dbReference type="InterPro" id="IPR036390">
    <property type="entry name" value="WH_DNA-bd_sf"/>
</dbReference>
<comment type="similarity">
    <text evidence="2">Belongs to the ROK (NagC/XylR) family.</text>
</comment>
<dbReference type="Pfam" id="PF00480">
    <property type="entry name" value="ROK"/>
    <property type="match status" value="1"/>
</dbReference>
<dbReference type="AlphaFoldDB" id="A0A1X7E6F0"/>
<evidence type="ECO:0000256" key="3">
    <source>
        <dbReference type="ARBA" id="ARBA00022629"/>
    </source>
</evidence>
<dbReference type="SUPFAM" id="SSF46785">
    <property type="entry name" value="Winged helix' DNA-binding domain"/>
    <property type="match status" value="1"/>
</dbReference>
<dbReference type="KEGG" id="beo:BEH_10430"/>
<gene>
    <name evidence="4" type="ORF">BEH_10430</name>
</gene>
<keyword evidence="5" id="KW-1185">Reference proteome</keyword>
<reference evidence="5" key="2">
    <citation type="submission" date="2015-06" db="EMBL/GenBank/DDBJ databases">
        <title>Genome Sequence of Bacillus endophyticus and Analysis of its Companion Mechanism in the Ketogulonigenium vulgare-Bacillus strain Consortium.</title>
        <authorList>
            <person name="Jia N."/>
            <person name="Du J."/>
            <person name="Ding M.-Z."/>
            <person name="Gao F."/>
            <person name="Yuan Y.-J."/>
        </authorList>
    </citation>
    <scope>NUCLEOTIDE SEQUENCE [LARGE SCALE GENOMIC DNA]</scope>
    <source>
        <strain evidence="5">Hbe603</strain>
    </source>
</reference>
<dbReference type="InterPro" id="IPR000835">
    <property type="entry name" value="HTH_MarR-typ"/>
</dbReference>
<dbReference type="Gene3D" id="3.30.420.40">
    <property type="match status" value="2"/>
</dbReference>
<accession>A0A1X7E6F0</accession>
<evidence type="ECO:0000313" key="4">
    <source>
        <dbReference type="EMBL" id="AKO92468.1"/>
    </source>
</evidence>
<dbReference type="SUPFAM" id="SSF53067">
    <property type="entry name" value="Actin-like ATPase domain"/>
    <property type="match status" value="1"/>
</dbReference>
<dbReference type="PANTHER" id="PTHR18964">
    <property type="entry name" value="ROK (REPRESSOR, ORF, KINASE) FAMILY"/>
    <property type="match status" value="1"/>
</dbReference>
<dbReference type="CDD" id="cd24077">
    <property type="entry name" value="ASKHA_ATPase_ROK_SaXylR-like"/>
    <property type="match status" value="1"/>
</dbReference>
<dbReference type="Proteomes" id="UP000036202">
    <property type="component" value="Chromosome"/>
</dbReference>
<dbReference type="InterPro" id="IPR049874">
    <property type="entry name" value="ROK_cs"/>
</dbReference>
<keyword evidence="3" id="KW-0119">Carbohydrate metabolism</keyword>
<organism evidence="4 5">
    <name type="scientific">Priestia filamentosa</name>
    <dbReference type="NCBI Taxonomy" id="1402861"/>
    <lineage>
        <taxon>Bacteria</taxon>
        <taxon>Bacillati</taxon>
        <taxon>Bacillota</taxon>
        <taxon>Bacilli</taxon>
        <taxon>Bacillales</taxon>
        <taxon>Bacillaceae</taxon>
        <taxon>Priestia</taxon>
    </lineage>
</organism>
<evidence type="ECO:0000256" key="1">
    <source>
        <dbReference type="ARBA" id="ARBA00002486"/>
    </source>
</evidence>
<dbReference type="PANTHER" id="PTHR18964:SF149">
    <property type="entry name" value="BIFUNCTIONAL UDP-N-ACETYLGLUCOSAMINE 2-EPIMERASE_N-ACETYLMANNOSAMINE KINASE"/>
    <property type="match status" value="1"/>
</dbReference>
<protein>
    <submittedName>
        <fullName evidence="4">Uncharacterized protein</fullName>
    </submittedName>
</protein>
<comment type="function">
    <text evidence="1">Transcriptional repressor of xylose-utilizing enzymes.</text>
</comment>
<dbReference type="PATRIC" id="fig|135735.6.peg.2172"/>
<dbReference type="RefSeq" id="WP_019394635.1">
    <property type="nucleotide sequence ID" value="NZ_ALIM01000034.1"/>
</dbReference>
<evidence type="ECO:0000256" key="2">
    <source>
        <dbReference type="ARBA" id="ARBA00006479"/>
    </source>
</evidence>
<dbReference type="GeneID" id="93701225"/>
<keyword evidence="3" id="KW-0859">Xylose metabolism</keyword>
<dbReference type="InterPro" id="IPR000600">
    <property type="entry name" value="ROK"/>
</dbReference>
<dbReference type="GO" id="GO:0042732">
    <property type="term" value="P:D-xylose metabolic process"/>
    <property type="evidence" value="ECO:0007669"/>
    <property type="project" value="UniProtKB-KW"/>
</dbReference>
<sequence length="392" mass="43718">METTDKYTIRKQNELVILEEIIKSGPLSRAELAKICGLNKATVSEIVKTLIDRKLVTETGIGTSTQAGGRRPIILQFIAKAGISISIDVGYNYIAFMLTYLDGSIIQEHYQENIKIDRHNVCNSILDIYRLCKEQAPPTEYGIIGIAIAIHGVTLDNEIIFTPYYDLNKLNLVEIIEKETGIPVLIENEANLSAIAELAYHSHFSNLVSISIHSGIGAGIILDKELHYGKNGYAGEIGHTILFPGGKACPCGNRGCLEQYYSEKAILERFSLLNWEGHQSSFHQIAQAVEQNNEETIKLLKETAKYISIAINNVNNTYNPDVIFLNSELIRTIPSLLETIKEELTCFMIDDIEVTSSSLGNRAILIGATYLNIQHFLGIKSLYFSKEQIYNN</sequence>
<reference evidence="4 5" key="1">
    <citation type="journal article" date="2015" name="PLoS ONE">
        <title>Genome Sequence of Bacillus endophyticus and Analysis of Its Companion Mechanism in the Ketogulonigenium vulgare-Bacillus Strain Consortium.</title>
        <authorList>
            <person name="Jia N."/>
            <person name="Du J."/>
            <person name="Ding M.Z."/>
            <person name="Gao F."/>
            <person name="Yuan Y.J."/>
        </authorList>
    </citation>
    <scope>NUCLEOTIDE SEQUENCE [LARGE SCALE GENOMIC DNA]</scope>
    <source>
        <strain evidence="4 5">Hbe603</strain>
    </source>
</reference>
<dbReference type="GO" id="GO:0003700">
    <property type="term" value="F:DNA-binding transcription factor activity"/>
    <property type="evidence" value="ECO:0007669"/>
    <property type="project" value="InterPro"/>
</dbReference>
<dbReference type="OrthoDB" id="9796533at2"/>
<evidence type="ECO:0000313" key="5">
    <source>
        <dbReference type="Proteomes" id="UP000036202"/>
    </source>
</evidence>
<dbReference type="InterPro" id="IPR036388">
    <property type="entry name" value="WH-like_DNA-bd_sf"/>
</dbReference>
<dbReference type="Gene3D" id="1.10.10.10">
    <property type="entry name" value="Winged helix-like DNA-binding domain superfamily/Winged helix DNA-binding domain"/>
    <property type="match status" value="1"/>
</dbReference>
<name>A0A1X7E6F0_9BACI</name>
<dbReference type="Pfam" id="PF12802">
    <property type="entry name" value="MarR_2"/>
    <property type="match status" value="1"/>
</dbReference>
<accession>A0A0H4KVX7</accession>
<dbReference type="PROSITE" id="PS01125">
    <property type="entry name" value="ROK"/>
    <property type="match status" value="1"/>
</dbReference>
<dbReference type="InterPro" id="IPR043129">
    <property type="entry name" value="ATPase_NBD"/>
</dbReference>
<proteinExistence type="inferred from homology"/>